<proteinExistence type="predicted"/>
<reference evidence="1 2" key="1">
    <citation type="journal article" date="2016" name="Genome Announc.">
        <title>Complete Genome and Plasmid Sequences for Rhodococcus fascians D188 and Draft Sequences for Rhodococcus Isolates PBTS 1 and PBTS 2.</title>
        <authorList>
            <person name="Stamler R.A."/>
            <person name="Vereecke D."/>
            <person name="Zhang Y."/>
            <person name="Schilkey F."/>
            <person name="Devitt N."/>
            <person name="Randall J.J."/>
        </authorList>
    </citation>
    <scope>NUCLEOTIDE SEQUENCE [LARGE SCALE GENOMIC DNA]</scope>
    <source>
        <strain evidence="1 2">PBTS2</strain>
    </source>
</reference>
<keyword evidence="2" id="KW-1185">Reference proteome</keyword>
<dbReference type="OrthoDB" id="3629104at2"/>
<reference evidence="2" key="2">
    <citation type="submission" date="2016-04" db="EMBL/GenBank/DDBJ databases">
        <title>Complete Genome and Plasmid Sequences for Rhodococcus fascians D188 and Draft Sequences for Rhodococcus spp. Isolates PBTS 1 and PBTS 2.</title>
        <authorList>
            <person name="Stamer R."/>
            <person name="Vereecke D."/>
            <person name="Zhang Y."/>
            <person name="Schilkey F."/>
            <person name="Devitt N."/>
            <person name="Randall J."/>
        </authorList>
    </citation>
    <scope>NUCLEOTIDE SEQUENCE [LARGE SCALE GENOMIC DNA]</scope>
    <source>
        <strain evidence="2">PBTS2</strain>
    </source>
</reference>
<evidence type="ECO:0000313" key="2">
    <source>
        <dbReference type="Proteomes" id="UP000076038"/>
    </source>
</evidence>
<gene>
    <name evidence="1" type="ORF">A3Q41_01438</name>
</gene>
<dbReference type="GeneID" id="93551469"/>
<dbReference type="RefSeq" id="WP_027494898.1">
    <property type="nucleotide sequence ID" value="NZ_CAKKLU010000027.1"/>
</dbReference>
<dbReference type="Proteomes" id="UP000076038">
    <property type="component" value="Chromosome"/>
</dbReference>
<organism evidence="1 2">
    <name type="scientific">Rhodococcoides fascians</name>
    <name type="common">Rhodococcus fascians</name>
    <dbReference type="NCBI Taxonomy" id="1828"/>
    <lineage>
        <taxon>Bacteria</taxon>
        <taxon>Bacillati</taxon>
        <taxon>Actinomycetota</taxon>
        <taxon>Actinomycetes</taxon>
        <taxon>Mycobacteriales</taxon>
        <taxon>Nocardiaceae</taxon>
        <taxon>Rhodococcoides</taxon>
    </lineage>
</organism>
<name>A0A143QIW9_RHOFA</name>
<dbReference type="AlphaFoldDB" id="A0A143QIW9"/>
<accession>A0A143QIW9</accession>
<dbReference type="KEGG" id="rhs:A3Q41_01438"/>
<dbReference type="EMBL" id="CP015220">
    <property type="protein sequence ID" value="AMY22746.1"/>
    <property type="molecule type" value="Genomic_DNA"/>
</dbReference>
<evidence type="ECO:0000313" key="1">
    <source>
        <dbReference type="EMBL" id="AMY22746.1"/>
    </source>
</evidence>
<protein>
    <submittedName>
        <fullName evidence="1">Uncharacterized protein</fullName>
    </submittedName>
</protein>
<sequence length="60" mass="6356">MSASVDTCHGTLVIHAVGSAECTEPDCVDLEYVRHFLVLECEEITGGCQCTALVELAQAS</sequence>
<accession>A0A260U0L8</accession>